<comment type="similarity">
    <text evidence="1">Belongs to the alpha-carbonic anhydrase family.</text>
</comment>
<comment type="catalytic activity">
    <reaction evidence="6">
        <text>hydrogencarbonate + H(+) = CO2 + H2O</text>
        <dbReference type="Rhea" id="RHEA:10748"/>
        <dbReference type="ChEBI" id="CHEBI:15377"/>
        <dbReference type="ChEBI" id="CHEBI:15378"/>
        <dbReference type="ChEBI" id="CHEBI:16526"/>
        <dbReference type="ChEBI" id="CHEBI:17544"/>
        <dbReference type="EC" id="4.2.1.1"/>
    </reaction>
</comment>
<reference evidence="9" key="1">
    <citation type="submission" date="2021-06" db="EMBL/GenBank/DDBJ databases">
        <authorList>
            <person name="Kallberg Y."/>
            <person name="Tangrot J."/>
            <person name="Rosling A."/>
        </authorList>
    </citation>
    <scope>NUCLEOTIDE SEQUENCE</scope>
    <source>
        <strain evidence="9">AZ414A</strain>
    </source>
</reference>
<dbReference type="CDD" id="cd03124">
    <property type="entry name" value="alpha_CA_prokaryotic_like"/>
    <property type="match status" value="1"/>
</dbReference>
<evidence type="ECO:0000256" key="7">
    <source>
        <dbReference type="SAM" id="MobiDB-lite"/>
    </source>
</evidence>
<evidence type="ECO:0000256" key="4">
    <source>
        <dbReference type="ARBA" id="ARBA00022833"/>
    </source>
</evidence>
<evidence type="ECO:0000256" key="1">
    <source>
        <dbReference type="ARBA" id="ARBA00010718"/>
    </source>
</evidence>
<dbReference type="InterPro" id="IPR001148">
    <property type="entry name" value="CA_dom"/>
</dbReference>
<dbReference type="PROSITE" id="PS51144">
    <property type="entry name" value="ALPHA_CA_2"/>
    <property type="match status" value="1"/>
</dbReference>
<evidence type="ECO:0000313" key="10">
    <source>
        <dbReference type="Proteomes" id="UP000789706"/>
    </source>
</evidence>
<feature type="compositionally biased region" description="Polar residues" evidence="7">
    <location>
        <begin position="13"/>
        <end position="30"/>
    </location>
</feature>
<evidence type="ECO:0000313" key="9">
    <source>
        <dbReference type="EMBL" id="CAG8542458.1"/>
    </source>
</evidence>
<dbReference type="Pfam" id="PF00194">
    <property type="entry name" value="Carb_anhydrase"/>
    <property type="match status" value="2"/>
</dbReference>
<accession>A0A9N9FLF6</accession>
<keyword evidence="5" id="KW-0456">Lyase</keyword>
<dbReference type="InterPro" id="IPR041891">
    <property type="entry name" value="Alpha_CA_prokaryot-like"/>
</dbReference>
<feature type="non-terminal residue" evidence="9">
    <location>
        <position position="1"/>
    </location>
</feature>
<dbReference type="SUPFAM" id="SSF51069">
    <property type="entry name" value="Carbonic anhydrase"/>
    <property type="match status" value="1"/>
</dbReference>
<name>A0A9N9FLF6_9GLOM</name>
<keyword evidence="10" id="KW-1185">Reference proteome</keyword>
<dbReference type="AlphaFoldDB" id="A0A9N9FLF6"/>
<dbReference type="PANTHER" id="PTHR18952">
    <property type="entry name" value="CARBONIC ANHYDRASE"/>
    <property type="match status" value="1"/>
</dbReference>
<dbReference type="Proteomes" id="UP000789706">
    <property type="component" value="Unassembled WGS sequence"/>
</dbReference>
<organism evidence="9 10">
    <name type="scientific">Diversispora eburnea</name>
    <dbReference type="NCBI Taxonomy" id="1213867"/>
    <lineage>
        <taxon>Eukaryota</taxon>
        <taxon>Fungi</taxon>
        <taxon>Fungi incertae sedis</taxon>
        <taxon>Mucoromycota</taxon>
        <taxon>Glomeromycotina</taxon>
        <taxon>Glomeromycetes</taxon>
        <taxon>Diversisporales</taxon>
        <taxon>Diversisporaceae</taxon>
        <taxon>Diversispora</taxon>
    </lineage>
</organism>
<dbReference type="PANTHER" id="PTHR18952:SF265">
    <property type="entry name" value="CARBONIC ANHYDRASE"/>
    <property type="match status" value="1"/>
</dbReference>
<dbReference type="InterPro" id="IPR023561">
    <property type="entry name" value="Carbonic_anhydrase_a-class"/>
</dbReference>
<comment type="caution">
    <text evidence="9">The sequence shown here is derived from an EMBL/GenBank/DDBJ whole genome shotgun (WGS) entry which is preliminary data.</text>
</comment>
<protein>
    <recommendedName>
        <fullName evidence="2">carbonic anhydrase</fullName>
        <ecNumber evidence="2">4.2.1.1</ecNumber>
    </recommendedName>
</protein>
<dbReference type="EMBL" id="CAJVPK010000715">
    <property type="protein sequence ID" value="CAG8542458.1"/>
    <property type="molecule type" value="Genomic_DNA"/>
</dbReference>
<dbReference type="GO" id="GO:0008270">
    <property type="term" value="F:zinc ion binding"/>
    <property type="evidence" value="ECO:0007669"/>
    <property type="project" value="InterPro"/>
</dbReference>
<feature type="domain" description="Alpha-carbonic anhydrase" evidence="8">
    <location>
        <begin position="159"/>
        <end position="348"/>
    </location>
</feature>
<dbReference type="SMART" id="SM01057">
    <property type="entry name" value="Carb_anhydrase"/>
    <property type="match status" value="1"/>
</dbReference>
<evidence type="ECO:0000256" key="5">
    <source>
        <dbReference type="ARBA" id="ARBA00023239"/>
    </source>
</evidence>
<evidence type="ECO:0000256" key="6">
    <source>
        <dbReference type="ARBA" id="ARBA00048348"/>
    </source>
</evidence>
<evidence type="ECO:0000256" key="2">
    <source>
        <dbReference type="ARBA" id="ARBA00012925"/>
    </source>
</evidence>
<keyword evidence="4" id="KW-0862">Zinc</keyword>
<dbReference type="GO" id="GO:0004089">
    <property type="term" value="F:carbonate dehydratase activity"/>
    <property type="evidence" value="ECO:0007669"/>
    <property type="project" value="UniProtKB-EC"/>
</dbReference>
<sequence>INYISNMRRIDNELTNGHGSPVRRNSTPVRSSPRLAAKFAEQSPKPIRRNNTTTNFDHLLQEDNTNLLGIVCDNSNTTTFTLRNLDETTEFMLAVPPSTISPNELDKDITNVQEHDMSIVEDMSLDEQDLQDLQDIENAISNVIETHLLHGGGVGTGTVNYSYSGDTGPQFWHLLDNSDKICSTGKNQSPIDLTSEDIKNYASPPYPNFTDITEVKAYNDGHTVECSSDDMSKISITVDGKIYTLSQFHFHTPSEHRINGKYFDVEQHLVFQSEDGLNAVVGVFYDMSSKNSTFMAPIIENVRSLTTPPCTESVTWFVNVNPLNIGMQQVIELRDVIGFNSRYCQKRY</sequence>
<proteinExistence type="inferred from homology"/>
<gene>
    <name evidence="9" type="ORF">DEBURN_LOCUS6679</name>
</gene>
<evidence type="ECO:0000259" key="8">
    <source>
        <dbReference type="PROSITE" id="PS51144"/>
    </source>
</evidence>
<dbReference type="InterPro" id="IPR036398">
    <property type="entry name" value="CA_dom_sf"/>
</dbReference>
<keyword evidence="3" id="KW-0479">Metal-binding</keyword>
<evidence type="ECO:0000256" key="3">
    <source>
        <dbReference type="ARBA" id="ARBA00022723"/>
    </source>
</evidence>
<dbReference type="EC" id="4.2.1.1" evidence="2"/>
<dbReference type="OrthoDB" id="429145at2759"/>
<dbReference type="Gene3D" id="3.10.200.10">
    <property type="entry name" value="Alpha carbonic anhydrase"/>
    <property type="match status" value="2"/>
</dbReference>
<feature type="region of interest" description="Disordered" evidence="7">
    <location>
        <begin position="12"/>
        <end position="52"/>
    </location>
</feature>